<name>A0AAW7DDY6_9FLAO</name>
<evidence type="ECO:0000313" key="5">
    <source>
        <dbReference type="EMBL" id="MDM1549785.1"/>
    </source>
</evidence>
<accession>A0AAW7DDY6</accession>
<dbReference type="InterPro" id="IPR053722">
    <property type="entry name" value="Curli_assembly_CsgC/AgfC"/>
</dbReference>
<dbReference type="AlphaFoldDB" id="A0AAW7DDY6"/>
<comment type="caution">
    <text evidence="5">The sequence shown here is derived from an EMBL/GenBank/DDBJ whole genome shotgun (WGS) entry which is preliminary data.</text>
</comment>
<feature type="chain" id="PRO_5043330857" description="Curli production assembly/transport component CsgE" evidence="4">
    <location>
        <begin position="19"/>
        <end position="245"/>
    </location>
</feature>
<evidence type="ECO:0000256" key="3">
    <source>
        <dbReference type="ARBA" id="ARBA00022729"/>
    </source>
</evidence>
<dbReference type="InterPro" id="IPR018900">
    <property type="entry name" value="Curli_CsgE"/>
</dbReference>
<organism evidence="5 6">
    <name type="scientific">Empedobacter falsenii</name>
    <dbReference type="NCBI Taxonomy" id="343874"/>
    <lineage>
        <taxon>Bacteria</taxon>
        <taxon>Pseudomonadati</taxon>
        <taxon>Bacteroidota</taxon>
        <taxon>Flavobacteriia</taxon>
        <taxon>Flavobacteriales</taxon>
        <taxon>Weeksellaceae</taxon>
        <taxon>Empedobacter</taxon>
    </lineage>
</organism>
<proteinExistence type="predicted"/>
<keyword evidence="3 4" id="KW-0732">Signal</keyword>
<sequence length="245" mass="28377">MKKAVCFFVLFMLNLASAQQINITPSIDVNQVENMISLKAFVLNNDEVIHDLNYLLIAIKKTESNNLSNNKQEGQFVIAASEKKNLSELRLNISKGDEIKSYLFIRDEINNKLIAKDSILIKYKEKDSEEEISSKTEAVFLKEDFVIKGLVIDQTKTKFGRDFFDNFYSAYNLMNEKYPFVTTITEVPSLGRTSIIQIEDRDKLLHSFRVEPKEEYIKMQVDYTLKLLNQYNNELNFISEQLSAP</sequence>
<dbReference type="EMBL" id="JACALR010000001">
    <property type="protein sequence ID" value="MDM1549785.1"/>
    <property type="molecule type" value="Genomic_DNA"/>
</dbReference>
<comment type="function">
    <text evidence="1">May be involved in the biogenesis of curli organelles.</text>
</comment>
<evidence type="ECO:0000256" key="1">
    <source>
        <dbReference type="ARBA" id="ARBA00003989"/>
    </source>
</evidence>
<dbReference type="Proteomes" id="UP001173578">
    <property type="component" value="Unassembled WGS sequence"/>
</dbReference>
<feature type="signal peptide" evidence="4">
    <location>
        <begin position="1"/>
        <end position="18"/>
    </location>
</feature>
<protein>
    <recommendedName>
        <fullName evidence="2">Curli production assembly/transport component CsgE</fullName>
    </recommendedName>
</protein>
<reference evidence="5" key="1">
    <citation type="submission" date="2020-06" db="EMBL/GenBank/DDBJ databases">
        <authorList>
            <person name="Dong N."/>
        </authorList>
    </citation>
    <scope>NUCLEOTIDE SEQUENCE</scope>
    <source>
        <strain evidence="5">210</strain>
    </source>
</reference>
<reference evidence="5" key="2">
    <citation type="journal article" date="2022" name="Sci. Total Environ.">
        <title>Prevalence, transmission, and molecular epidemiology of tet(X)-positive bacteria among humans, animals, and environmental niches in China: An epidemiological, and genomic-based study.</title>
        <authorList>
            <person name="Dong N."/>
            <person name="Zeng Y."/>
            <person name="Cai C."/>
            <person name="Sun C."/>
            <person name="Lu J."/>
            <person name="Liu C."/>
            <person name="Zhou H."/>
            <person name="Sun Q."/>
            <person name="Shu L."/>
            <person name="Wang H."/>
            <person name="Wang Y."/>
            <person name="Wang S."/>
            <person name="Wu C."/>
            <person name="Chan E.W."/>
            <person name="Chen G."/>
            <person name="Shen Z."/>
            <person name="Chen S."/>
            <person name="Zhang R."/>
        </authorList>
    </citation>
    <scope>NUCLEOTIDE SEQUENCE</scope>
    <source>
        <strain evidence="5">210</strain>
    </source>
</reference>
<gene>
    <name evidence="5" type="ORF">HX095_00950</name>
</gene>
<evidence type="ECO:0000313" key="6">
    <source>
        <dbReference type="Proteomes" id="UP001173578"/>
    </source>
</evidence>
<evidence type="ECO:0000256" key="4">
    <source>
        <dbReference type="SAM" id="SignalP"/>
    </source>
</evidence>
<dbReference type="RefSeq" id="WP_286484657.1">
    <property type="nucleotide sequence ID" value="NZ_JACALR010000001.1"/>
</dbReference>
<dbReference type="Gene3D" id="2.60.40.2420">
    <property type="match status" value="1"/>
</dbReference>
<dbReference type="Pfam" id="PF10627">
    <property type="entry name" value="CsgE"/>
    <property type="match status" value="1"/>
</dbReference>
<evidence type="ECO:0000256" key="2">
    <source>
        <dbReference type="ARBA" id="ARBA00014024"/>
    </source>
</evidence>